<dbReference type="CDD" id="cd00093">
    <property type="entry name" value="HTH_XRE"/>
    <property type="match status" value="1"/>
</dbReference>
<dbReference type="SMART" id="SM00530">
    <property type="entry name" value="HTH_XRE"/>
    <property type="match status" value="1"/>
</dbReference>
<dbReference type="GO" id="GO:0003677">
    <property type="term" value="F:DNA binding"/>
    <property type="evidence" value="ECO:0007669"/>
    <property type="project" value="UniProtKB-KW"/>
</dbReference>
<protein>
    <submittedName>
        <fullName evidence="4">DNA-binding protein</fullName>
    </submittedName>
    <submittedName>
        <fullName evidence="3">Transcriptional regulator</fullName>
    </submittedName>
</protein>
<dbReference type="PANTHER" id="PTHR46558">
    <property type="entry name" value="TRACRIPTIONAL REGULATORY PROTEIN-RELATED-RELATED"/>
    <property type="match status" value="1"/>
</dbReference>
<dbReference type="AlphaFoldDB" id="A0A2S0JZX0"/>
<dbReference type="Proteomes" id="UP000238825">
    <property type="component" value="Chromosome"/>
</dbReference>
<reference evidence="3 5" key="1">
    <citation type="submission" date="2017-03" db="EMBL/GenBank/DDBJ databases">
        <title>The whole genome sequencing and assembly of Lysinibacillus sphaericus DSM 28T strain.</title>
        <authorList>
            <person name="Lee Y.-J."/>
            <person name="Yi H."/>
            <person name="Bahn Y.-S."/>
            <person name="Kim J.F."/>
            <person name="Lee D.-W."/>
        </authorList>
    </citation>
    <scope>NUCLEOTIDE SEQUENCE [LARGE SCALE GENOMIC DNA]</scope>
    <source>
        <strain evidence="3 5">DSM 28</strain>
    </source>
</reference>
<dbReference type="PANTHER" id="PTHR46558:SF3">
    <property type="entry name" value="TRANSCRIPTIONAL REGULATOR"/>
    <property type="match status" value="1"/>
</dbReference>
<dbReference type="InterPro" id="IPR001387">
    <property type="entry name" value="Cro/C1-type_HTH"/>
</dbReference>
<dbReference type="Gene3D" id="1.10.260.40">
    <property type="entry name" value="lambda repressor-like DNA-binding domains"/>
    <property type="match status" value="1"/>
</dbReference>
<sequence length="120" mass="13935">MLDHRLKIARKAKKLTQEQLAIQVQTTKGTISNYENGYSTPSNEMLVLLAKALNTTTDYLLGNTDYDIPLNQTDEEAEFQAFANDPSLQKWYKDLPKNREEDLQRLRKMWEILKDSGEIK</sequence>
<accession>A0A2S0JZX0</accession>
<proteinExistence type="predicted"/>
<dbReference type="RefSeq" id="WP_024364745.1">
    <property type="nucleotide sequence ID" value="NZ_BJNS01000045.1"/>
</dbReference>
<evidence type="ECO:0000256" key="1">
    <source>
        <dbReference type="ARBA" id="ARBA00023125"/>
    </source>
</evidence>
<evidence type="ECO:0000313" key="4">
    <source>
        <dbReference type="EMBL" id="SUV17503.1"/>
    </source>
</evidence>
<keyword evidence="1 4" id="KW-0238">DNA-binding</keyword>
<dbReference type="InterPro" id="IPR010982">
    <property type="entry name" value="Lambda_DNA-bd_dom_sf"/>
</dbReference>
<dbReference type="Proteomes" id="UP000255295">
    <property type="component" value="Unassembled WGS sequence"/>
</dbReference>
<organism evidence="3 5">
    <name type="scientific">Lysinibacillus sphaericus</name>
    <name type="common">Bacillus sphaericus</name>
    <dbReference type="NCBI Taxonomy" id="1421"/>
    <lineage>
        <taxon>Bacteria</taxon>
        <taxon>Bacillati</taxon>
        <taxon>Bacillota</taxon>
        <taxon>Bacilli</taxon>
        <taxon>Bacillales</taxon>
        <taxon>Bacillaceae</taxon>
        <taxon>Lysinibacillus</taxon>
    </lineage>
</organism>
<dbReference type="Pfam" id="PF01381">
    <property type="entry name" value="HTH_3"/>
    <property type="match status" value="1"/>
</dbReference>
<reference evidence="4 6" key="2">
    <citation type="submission" date="2018-06" db="EMBL/GenBank/DDBJ databases">
        <authorList>
            <consortium name="Pathogen Informatics"/>
            <person name="Doyle S."/>
        </authorList>
    </citation>
    <scope>NUCLEOTIDE SEQUENCE [LARGE SCALE GENOMIC DNA]</scope>
    <source>
        <strain evidence="4 6">NCTC10338</strain>
    </source>
</reference>
<evidence type="ECO:0000313" key="5">
    <source>
        <dbReference type="Proteomes" id="UP000238825"/>
    </source>
</evidence>
<dbReference type="EMBL" id="UFSZ01000001">
    <property type="protein sequence ID" value="SUV17503.1"/>
    <property type="molecule type" value="Genomic_DNA"/>
</dbReference>
<evidence type="ECO:0000259" key="2">
    <source>
        <dbReference type="PROSITE" id="PS50943"/>
    </source>
</evidence>
<feature type="domain" description="HTH cro/C1-type" evidence="2">
    <location>
        <begin position="6"/>
        <end position="60"/>
    </location>
</feature>
<dbReference type="SUPFAM" id="SSF47413">
    <property type="entry name" value="lambda repressor-like DNA-binding domains"/>
    <property type="match status" value="1"/>
</dbReference>
<evidence type="ECO:0000313" key="3">
    <source>
        <dbReference type="EMBL" id="AVK96683.1"/>
    </source>
</evidence>
<gene>
    <name evidence="4" type="primary">immR_4</name>
    <name evidence="3" type="ORF">LS41612_10605</name>
    <name evidence="4" type="ORF">NCTC10338_02606</name>
</gene>
<dbReference type="EMBL" id="CP019980">
    <property type="protein sequence ID" value="AVK96683.1"/>
    <property type="molecule type" value="Genomic_DNA"/>
</dbReference>
<dbReference type="GeneID" id="48276652"/>
<evidence type="ECO:0000313" key="6">
    <source>
        <dbReference type="Proteomes" id="UP000255295"/>
    </source>
</evidence>
<dbReference type="PROSITE" id="PS50943">
    <property type="entry name" value="HTH_CROC1"/>
    <property type="match status" value="1"/>
</dbReference>
<name>A0A2S0JZX0_LYSSH</name>